<protein>
    <submittedName>
        <fullName evidence="2">Uncharacterized protein</fullName>
    </submittedName>
</protein>
<dbReference type="AlphaFoldDB" id="A0AAN6JH54"/>
<evidence type="ECO:0000313" key="2">
    <source>
        <dbReference type="EMBL" id="KAK0520679.1"/>
    </source>
</evidence>
<feature type="compositionally biased region" description="Acidic residues" evidence="1">
    <location>
        <begin position="1"/>
        <end position="31"/>
    </location>
</feature>
<dbReference type="Gene3D" id="1.25.40.10">
    <property type="entry name" value="Tetratricopeptide repeat domain"/>
    <property type="match status" value="2"/>
</dbReference>
<dbReference type="SUPFAM" id="SSF48452">
    <property type="entry name" value="TPR-like"/>
    <property type="match status" value="1"/>
</dbReference>
<gene>
    <name evidence="2" type="ORF">OC842_007022</name>
</gene>
<keyword evidence="3" id="KW-1185">Reference proteome</keyword>
<comment type="caution">
    <text evidence="2">The sequence shown here is derived from an EMBL/GenBank/DDBJ whole genome shotgun (WGS) entry which is preliminary data.</text>
</comment>
<accession>A0AAN6JH54</accession>
<feature type="region of interest" description="Disordered" evidence="1">
    <location>
        <begin position="1"/>
        <end position="50"/>
    </location>
</feature>
<dbReference type="SMART" id="SM00028">
    <property type="entry name" value="TPR"/>
    <property type="match status" value="4"/>
</dbReference>
<sequence length="814" mass="89056">MKIDAADDDQDGDRDGDWADEDEEWEQEEDVGAGASASRRGSKKATPEGGDANAQVAALLQEADALRPSAGAYLATALKHMRPVVAYEPQQKAVRRVKDVWCKDVLTFFCTLARHEVASKTCYHPGTIAHVLLMGILDRLENSAIEIENLSSFSPLAQTREARIIASTWSQDIALFRHPTRLCLQELGIHESKQRRLAAGVQDSSVSLLNSDNIIYAFRDKVEMSWHSIEWESSEAPDLNKLLILSELLKGVQCGDKARPVSVEISQLNFDDEEQAGDWRFDAEEEGAPLTQRMFEQASFLTSAEAPSTLLGYIAILFRVGNEEHTPLFLLLLAALARERIKVRADDAHASLLLSKSLSILALVQESDHVFSARDIAAEAVAALRHLHASSPCRYDRDLAAGLVSLSEVAAEPLYTQELLEAGKEAAEIYARLLQEQPNDISLKVGLARALKAQGDLLDDLEEDDDACDRYQRTVDLYRDLAQQMPSLFTIGLASRIGLLSKMLNPDTHADQAMQLSTEAIELIESQTDAWPSLTKYHLITLYMGRAVTQSDRSELDAAELSITSAYDACRAYAEEFGDPQEEMLAVIHLVRASIRIAAERYKDALPDSKAAVKLYRDLGPEGVDRWAQLISSVLTIQGFCHWMGDNCKSAMTALREGARILQEEQISDSTATQSDELAGCLQNLGAVQCRLGNATLALETGQRAVEAARGAIGNDAAAGKATSHTLAQALVFLAATLLDLGRAEEALACTTEATDLMEKHGTADSRRKTGLLVHAKVLDSLQRQKEAELARAEAEKLPGLGYAHKLGTKDSQA</sequence>
<organism evidence="2 3">
    <name type="scientific">Tilletia horrida</name>
    <dbReference type="NCBI Taxonomy" id="155126"/>
    <lineage>
        <taxon>Eukaryota</taxon>
        <taxon>Fungi</taxon>
        <taxon>Dikarya</taxon>
        <taxon>Basidiomycota</taxon>
        <taxon>Ustilaginomycotina</taxon>
        <taxon>Exobasidiomycetes</taxon>
        <taxon>Tilletiales</taxon>
        <taxon>Tilletiaceae</taxon>
        <taxon>Tilletia</taxon>
    </lineage>
</organism>
<evidence type="ECO:0000256" key="1">
    <source>
        <dbReference type="SAM" id="MobiDB-lite"/>
    </source>
</evidence>
<evidence type="ECO:0000313" key="3">
    <source>
        <dbReference type="Proteomes" id="UP001176521"/>
    </source>
</evidence>
<reference evidence="2" key="1">
    <citation type="journal article" date="2023" name="PhytoFront">
        <title>Draft Genome Resources of Seven Strains of Tilletia horrida, Causal Agent of Kernel Smut of Rice.</title>
        <authorList>
            <person name="Khanal S."/>
            <person name="Antony Babu S."/>
            <person name="Zhou X.G."/>
        </authorList>
    </citation>
    <scope>NUCLEOTIDE SEQUENCE</scope>
    <source>
        <strain evidence="2">TX3</strain>
    </source>
</reference>
<dbReference type="EMBL" id="JAPDMQ010000763">
    <property type="protein sequence ID" value="KAK0520679.1"/>
    <property type="molecule type" value="Genomic_DNA"/>
</dbReference>
<dbReference type="Proteomes" id="UP001176521">
    <property type="component" value="Unassembled WGS sequence"/>
</dbReference>
<proteinExistence type="predicted"/>
<name>A0AAN6JH54_9BASI</name>
<dbReference type="InterPro" id="IPR019734">
    <property type="entry name" value="TPR_rpt"/>
</dbReference>
<dbReference type="InterPro" id="IPR011990">
    <property type="entry name" value="TPR-like_helical_dom_sf"/>
</dbReference>